<dbReference type="EMBL" id="BAAARB010000005">
    <property type="protein sequence ID" value="GAA2375462.1"/>
    <property type="molecule type" value="Genomic_DNA"/>
</dbReference>
<evidence type="ECO:0000259" key="2">
    <source>
        <dbReference type="Pfam" id="PF00561"/>
    </source>
</evidence>
<keyword evidence="1 3" id="KW-0378">Hydrolase</keyword>
<dbReference type="GO" id="GO:0016787">
    <property type="term" value="F:hydrolase activity"/>
    <property type="evidence" value="ECO:0007669"/>
    <property type="project" value="UniProtKB-KW"/>
</dbReference>
<dbReference type="SUPFAM" id="SSF53474">
    <property type="entry name" value="alpha/beta-Hydrolases"/>
    <property type="match status" value="1"/>
</dbReference>
<dbReference type="Proteomes" id="UP001501170">
    <property type="component" value="Unassembled WGS sequence"/>
</dbReference>
<keyword evidence="4" id="KW-1185">Reference proteome</keyword>
<accession>A0ABP5UD94</accession>
<protein>
    <submittedName>
        <fullName evidence="3">Alpha/beta fold hydrolase</fullName>
    </submittedName>
</protein>
<reference evidence="4" key="1">
    <citation type="journal article" date="2019" name="Int. J. Syst. Evol. Microbiol.">
        <title>The Global Catalogue of Microorganisms (GCM) 10K type strain sequencing project: providing services to taxonomists for standard genome sequencing and annotation.</title>
        <authorList>
            <consortium name="The Broad Institute Genomics Platform"/>
            <consortium name="The Broad Institute Genome Sequencing Center for Infectious Disease"/>
            <person name="Wu L."/>
            <person name="Ma J."/>
        </authorList>
    </citation>
    <scope>NUCLEOTIDE SEQUENCE [LARGE SCALE GENOMIC DNA]</scope>
    <source>
        <strain evidence="4">JCM 16227</strain>
    </source>
</reference>
<feature type="domain" description="AB hydrolase-1" evidence="2">
    <location>
        <begin position="23"/>
        <end position="260"/>
    </location>
</feature>
<gene>
    <name evidence="3" type="ORF">GCM10009855_13370</name>
</gene>
<dbReference type="RefSeq" id="WP_062366589.1">
    <property type="nucleotide sequence ID" value="NZ_BAAARB010000005.1"/>
</dbReference>
<comment type="caution">
    <text evidence="3">The sequence shown here is derived from an EMBL/GenBank/DDBJ whole genome shotgun (WGS) entry which is preliminary data.</text>
</comment>
<evidence type="ECO:0000313" key="4">
    <source>
        <dbReference type="Proteomes" id="UP001501170"/>
    </source>
</evidence>
<evidence type="ECO:0000313" key="3">
    <source>
        <dbReference type="EMBL" id="GAA2375462.1"/>
    </source>
</evidence>
<proteinExistence type="predicted"/>
<dbReference type="InterPro" id="IPR029058">
    <property type="entry name" value="AB_hydrolase_fold"/>
</dbReference>
<organism evidence="3 4">
    <name type="scientific">Gordonia cholesterolivorans</name>
    <dbReference type="NCBI Taxonomy" id="559625"/>
    <lineage>
        <taxon>Bacteria</taxon>
        <taxon>Bacillati</taxon>
        <taxon>Actinomycetota</taxon>
        <taxon>Actinomycetes</taxon>
        <taxon>Mycobacteriales</taxon>
        <taxon>Gordoniaceae</taxon>
        <taxon>Gordonia</taxon>
    </lineage>
</organism>
<dbReference type="PANTHER" id="PTHR43329">
    <property type="entry name" value="EPOXIDE HYDROLASE"/>
    <property type="match status" value="1"/>
</dbReference>
<dbReference type="PRINTS" id="PR00412">
    <property type="entry name" value="EPOXHYDRLASE"/>
</dbReference>
<evidence type="ECO:0000256" key="1">
    <source>
        <dbReference type="ARBA" id="ARBA00022801"/>
    </source>
</evidence>
<dbReference type="InterPro" id="IPR000073">
    <property type="entry name" value="AB_hydrolase_1"/>
</dbReference>
<dbReference type="Pfam" id="PF00561">
    <property type="entry name" value="Abhydrolase_1"/>
    <property type="match status" value="1"/>
</dbReference>
<dbReference type="InterPro" id="IPR000639">
    <property type="entry name" value="Epox_hydrolase-like"/>
</dbReference>
<name>A0ABP5UD94_9ACTN</name>
<dbReference type="Gene3D" id="3.40.50.1820">
    <property type="entry name" value="alpha/beta hydrolase"/>
    <property type="match status" value="1"/>
</dbReference>
<sequence>METFSRAGFTFDVADAGTADNGTVVLLHGFPQTSQSWTGVSERLNQRGYRTIAPDQRGYSPRARPRRRVEYRIGELVSDIESLIIQSDARQVHLVGHDWGAQVAWMLTATRPDLVATLTTVSVPHPAAFLKSMLQSDQLRRSWYMAAFQPPRLPELLIARKPEFFDRMLASTGMDDQMIADTHRQIIDSGALTGGLNWYRALPFGRPGALARRITVPTTHVWGAGDTALARRGAELAGDYVDADFRLRILEHANHWIPEQNAAELTEIILDRIEN</sequence>